<dbReference type="Proteomes" id="UP000053144">
    <property type="component" value="Chromosome 10"/>
</dbReference>
<evidence type="ECO:0000256" key="1">
    <source>
        <dbReference type="SAM" id="MobiDB-lite"/>
    </source>
</evidence>
<accession>A0A0L9VHJ3</accession>
<name>A0A0L9VHJ3_PHAAN</name>
<proteinExistence type="predicted"/>
<dbReference type="EMBL" id="CM003380">
    <property type="protein sequence ID" value="KOM54530.1"/>
    <property type="molecule type" value="Genomic_DNA"/>
</dbReference>
<evidence type="ECO:0000313" key="2">
    <source>
        <dbReference type="EMBL" id="KOM54530.1"/>
    </source>
</evidence>
<reference evidence="3" key="1">
    <citation type="journal article" date="2015" name="Proc. Natl. Acad. Sci. U.S.A.">
        <title>Genome sequencing of adzuki bean (Vigna angularis) provides insight into high starch and low fat accumulation and domestication.</title>
        <authorList>
            <person name="Yang K."/>
            <person name="Tian Z."/>
            <person name="Chen C."/>
            <person name="Luo L."/>
            <person name="Zhao B."/>
            <person name="Wang Z."/>
            <person name="Yu L."/>
            <person name="Li Y."/>
            <person name="Sun Y."/>
            <person name="Li W."/>
            <person name="Chen Y."/>
            <person name="Li Y."/>
            <person name="Zhang Y."/>
            <person name="Ai D."/>
            <person name="Zhao J."/>
            <person name="Shang C."/>
            <person name="Ma Y."/>
            <person name="Wu B."/>
            <person name="Wang M."/>
            <person name="Gao L."/>
            <person name="Sun D."/>
            <person name="Zhang P."/>
            <person name="Guo F."/>
            <person name="Wang W."/>
            <person name="Li Y."/>
            <person name="Wang J."/>
            <person name="Varshney R.K."/>
            <person name="Wang J."/>
            <person name="Ling H.Q."/>
            <person name="Wan P."/>
        </authorList>
    </citation>
    <scope>NUCLEOTIDE SEQUENCE</scope>
    <source>
        <strain evidence="3">cv. Jingnong 6</strain>
    </source>
</reference>
<protein>
    <submittedName>
        <fullName evidence="2">Uncharacterized protein</fullName>
    </submittedName>
</protein>
<feature type="region of interest" description="Disordered" evidence="1">
    <location>
        <begin position="80"/>
        <end position="110"/>
    </location>
</feature>
<evidence type="ECO:0000313" key="3">
    <source>
        <dbReference type="Proteomes" id="UP000053144"/>
    </source>
</evidence>
<dbReference type="Gramene" id="KOM54530">
    <property type="protein sequence ID" value="KOM54530"/>
    <property type="gene ID" value="LR48_Vigan10g042200"/>
</dbReference>
<feature type="compositionally biased region" description="Low complexity" evidence="1">
    <location>
        <begin position="95"/>
        <end position="110"/>
    </location>
</feature>
<organism evidence="2 3">
    <name type="scientific">Phaseolus angularis</name>
    <name type="common">Azuki bean</name>
    <name type="synonym">Vigna angularis</name>
    <dbReference type="NCBI Taxonomy" id="3914"/>
    <lineage>
        <taxon>Eukaryota</taxon>
        <taxon>Viridiplantae</taxon>
        <taxon>Streptophyta</taxon>
        <taxon>Embryophyta</taxon>
        <taxon>Tracheophyta</taxon>
        <taxon>Spermatophyta</taxon>
        <taxon>Magnoliopsida</taxon>
        <taxon>eudicotyledons</taxon>
        <taxon>Gunneridae</taxon>
        <taxon>Pentapetalae</taxon>
        <taxon>rosids</taxon>
        <taxon>fabids</taxon>
        <taxon>Fabales</taxon>
        <taxon>Fabaceae</taxon>
        <taxon>Papilionoideae</taxon>
        <taxon>50 kb inversion clade</taxon>
        <taxon>NPAAA clade</taxon>
        <taxon>indigoferoid/millettioid clade</taxon>
        <taxon>Phaseoleae</taxon>
        <taxon>Vigna</taxon>
    </lineage>
</organism>
<gene>
    <name evidence="2" type="ORF">LR48_Vigan10g042200</name>
</gene>
<dbReference type="AlphaFoldDB" id="A0A0L9VHJ3"/>
<sequence>MVSIRWSATRPGDWFGGRPLDLMVATWPSEDGRWLLVRHDDMRLMMRSVVEKTKRHPHWWDNEKLMVCLLVVQMQRRARSCGNSPSSSLPPPPSSISTIVVSSSSPFMES</sequence>